<dbReference type="EMBL" id="BGPR01044256">
    <property type="protein sequence ID" value="GBO20987.1"/>
    <property type="molecule type" value="Genomic_DNA"/>
</dbReference>
<reference evidence="1 2" key="1">
    <citation type="journal article" date="2019" name="Sci. Rep.">
        <title>Orb-weaving spider Araneus ventricosus genome elucidates the spidroin gene catalogue.</title>
        <authorList>
            <person name="Kono N."/>
            <person name="Nakamura H."/>
            <person name="Ohtoshi R."/>
            <person name="Moran D.A.P."/>
            <person name="Shinohara A."/>
            <person name="Yoshida Y."/>
            <person name="Fujiwara M."/>
            <person name="Mori M."/>
            <person name="Tomita M."/>
            <person name="Arakawa K."/>
        </authorList>
    </citation>
    <scope>NUCLEOTIDE SEQUENCE [LARGE SCALE GENOMIC DNA]</scope>
</reference>
<organism evidence="1 2">
    <name type="scientific">Araneus ventricosus</name>
    <name type="common">Orbweaver spider</name>
    <name type="synonym">Epeira ventricosa</name>
    <dbReference type="NCBI Taxonomy" id="182803"/>
    <lineage>
        <taxon>Eukaryota</taxon>
        <taxon>Metazoa</taxon>
        <taxon>Ecdysozoa</taxon>
        <taxon>Arthropoda</taxon>
        <taxon>Chelicerata</taxon>
        <taxon>Arachnida</taxon>
        <taxon>Araneae</taxon>
        <taxon>Araneomorphae</taxon>
        <taxon>Entelegynae</taxon>
        <taxon>Araneoidea</taxon>
        <taxon>Araneidae</taxon>
        <taxon>Araneus</taxon>
    </lineage>
</organism>
<dbReference type="OrthoDB" id="6431520at2759"/>
<proteinExistence type="predicted"/>
<gene>
    <name evidence="1" type="ORF">AVEN_33117_1</name>
</gene>
<keyword evidence="2" id="KW-1185">Reference proteome</keyword>
<protein>
    <submittedName>
        <fullName evidence="1">Uncharacterized protein</fullName>
    </submittedName>
</protein>
<dbReference type="Proteomes" id="UP000499080">
    <property type="component" value="Unassembled WGS sequence"/>
</dbReference>
<sequence>MLNDGVIRLNNNTNTALKTQELLRKFKWEVWSHPYSRDSTTSLGSKHLSEIRFSSESDAKSVVENWLNLQDLISSKPG</sequence>
<comment type="caution">
    <text evidence="1">The sequence shown here is derived from an EMBL/GenBank/DDBJ whole genome shotgun (WGS) entry which is preliminary data.</text>
</comment>
<dbReference type="AlphaFoldDB" id="A0A4Y2VB73"/>
<name>A0A4Y2VB73_ARAVE</name>
<accession>A0A4Y2VB73</accession>
<evidence type="ECO:0000313" key="2">
    <source>
        <dbReference type="Proteomes" id="UP000499080"/>
    </source>
</evidence>
<evidence type="ECO:0000313" key="1">
    <source>
        <dbReference type="EMBL" id="GBO20987.1"/>
    </source>
</evidence>